<reference evidence="2" key="1">
    <citation type="journal article" date="2019" name="Microbiol. Resour. Announc.">
        <title>Complete Genome Sequence of Halomonas olivaria, a Moderately Halophilic Bacterium Isolated from Olive Processing Effluents, Obtained by Nanopore Sequencing.</title>
        <authorList>
            <person name="Nagata S."/>
            <person name="Ii K.M."/>
            <person name="Tsukimi T."/>
            <person name="Miura M.C."/>
            <person name="Galipon J."/>
            <person name="Arakawa K."/>
        </authorList>
    </citation>
    <scope>NUCLEOTIDE SEQUENCE [LARGE SCALE GENOMIC DNA]</scope>
    <source>
        <strain evidence="2">TYRC17</strain>
    </source>
</reference>
<dbReference type="Proteomes" id="UP000289555">
    <property type="component" value="Chromosome"/>
</dbReference>
<sequence>MSFGIFDVNFGCHPSLPWNDMTGIGKVEQAQGLTLSQKAIDQRLPSVRSLATSPSAKPVASAIYSSLNTSRSQPNNASLPAR</sequence>
<accession>A0ABM7GDN3</accession>
<name>A0ABM7GDN3_9GAMM</name>
<keyword evidence="2" id="KW-1185">Reference proteome</keyword>
<protein>
    <submittedName>
        <fullName evidence="1">Uncharacterized protein</fullName>
    </submittedName>
</protein>
<proteinExistence type="predicted"/>
<dbReference type="EMBL" id="AP019416">
    <property type="protein sequence ID" value="BBI48798.1"/>
    <property type="molecule type" value="Genomic_DNA"/>
</dbReference>
<evidence type="ECO:0000313" key="2">
    <source>
        <dbReference type="Proteomes" id="UP000289555"/>
    </source>
</evidence>
<evidence type="ECO:0000313" key="1">
    <source>
        <dbReference type="EMBL" id="BBI48798.1"/>
    </source>
</evidence>
<organism evidence="1 2">
    <name type="scientific">Vreelandella olivaria</name>
    <dbReference type="NCBI Taxonomy" id="390919"/>
    <lineage>
        <taxon>Bacteria</taxon>
        <taxon>Pseudomonadati</taxon>
        <taxon>Pseudomonadota</taxon>
        <taxon>Gammaproteobacteria</taxon>
        <taxon>Oceanospirillales</taxon>
        <taxon>Halomonadaceae</taxon>
        <taxon>Vreelandella</taxon>
    </lineage>
</organism>
<gene>
    <name evidence="1" type="ORF">HORIV_12190</name>
</gene>